<evidence type="ECO:0000256" key="1">
    <source>
        <dbReference type="ARBA" id="ARBA00004533"/>
    </source>
</evidence>
<sequence length="561" mass="59874">MTDDPQDCPGGRSSAPPEASARKYRFSIVWLVPIVALGIAGYLGWRGFMGRGPEITITFDTADGLTSGQTQVKNKAVPLGTVQDVALTPDMRHVEVRVRMSAKSDPMLTDHARFWVVRPRLNGASVTGLETLMTGAYIAMDPGTPGGKATTRFNGLESPPGLRSDQPGNTYTLISPSLGSIGQGAPVFFRDIDVGEVLGYTMPPGGVGPILIQVFIRAPYDSYLRTDTRFWNVSGVQVGFGAGGLKVKLQSIQALFSGGVAFGLAPQRVDQPVPSAPRNSVFRLYESQEAADNAGYRERLSLATYLTNSVSGLAVGAQVTMFGIQVGTVTSVKLDLDQKAGTARVRVGMEIQPERILPTDQIHHDTMAATVQALVDNGLRASVDTASLLTGESVIGLNFVKNATPAMVQAEGTTLIIPNKAGGISGIMDSLSTVADKIAAMPLTQVGVNLNNLLAHSDARINSPEVRQAIVALRDSLHSIQGLAGDARSGMHPLFQRLPQMSKQLDGTLKNANVLMASYGGDTDFHRDLQQMVVQLNEAARSLRFLTDFLNRHPSALITGR</sequence>
<dbReference type="PANTHER" id="PTHR30462">
    <property type="entry name" value="INTERMEMBRANE TRANSPORT PROTEIN PQIB-RELATED"/>
    <property type="match status" value="1"/>
</dbReference>
<dbReference type="InterPro" id="IPR051800">
    <property type="entry name" value="PqiA-PqiB_transport"/>
</dbReference>
<dbReference type="InterPro" id="IPR003399">
    <property type="entry name" value="Mce/MlaD"/>
</dbReference>
<dbReference type="Proteomes" id="UP000550787">
    <property type="component" value="Unassembled WGS sequence"/>
</dbReference>
<feature type="domain" description="Mce/MlaD" evidence="8">
    <location>
        <begin position="51"/>
        <end position="143"/>
    </location>
</feature>
<accession>A0A7W4I667</accession>
<evidence type="ECO:0000256" key="3">
    <source>
        <dbReference type="ARBA" id="ARBA00022519"/>
    </source>
</evidence>
<keyword evidence="6 7" id="KW-0472">Membrane</keyword>
<evidence type="ECO:0000256" key="6">
    <source>
        <dbReference type="ARBA" id="ARBA00023136"/>
    </source>
</evidence>
<feature type="domain" description="Mce/MlaD" evidence="8">
    <location>
        <begin position="307"/>
        <end position="398"/>
    </location>
</feature>
<evidence type="ECO:0000256" key="4">
    <source>
        <dbReference type="ARBA" id="ARBA00022692"/>
    </source>
</evidence>
<dbReference type="Pfam" id="PF02470">
    <property type="entry name" value="MlaD"/>
    <property type="match status" value="2"/>
</dbReference>
<keyword evidence="5 7" id="KW-1133">Transmembrane helix</keyword>
<evidence type="ECO:0000256" key="7">
    <source>
        <dbReference type="SAM" id="Phobius"/>
    </source>
</evidence>
<dbReference type="PANTHER" id="PTHR30462:SF0">
    <property type="entry name" value="INTERMEMBRANE TRANSPORT PROTEIN YEBT"/>
    <property type="match status" value="1"/>
</dbReference>
<dbReference type="AlphaFoldDB" id="A0A7W4I667"/>
<keyword evidence="2" id="KW-1003">Cell membrane</keyword>
<proteinExistence type="predicted"/>
<dbReference type="OMA" id="QAPNNMT"/>
<dbReference type="RefSeq" id="WP_012223268.1">
    <property type="nucleotide sequence ID" value="NZ_JABEQG010000022.1"/>
</dbReference>
<protein>
    <submittedName>
        <fullName evidence="9">MCE family protein</fullName>
    </submittedName>
</protein>
<name>A0A7W4I667_GLUDI</name>
<evidence type="ECO:0000313" key="10">
    <source>
        <dbReference type="Proteomes" id="UP000550787"/>
    </source>
</evidence>
<keyword evidence="3" id="KW-0997">Cell inner membrane</keyword>
<comment type="caution">
    <text evidence="9">The sequence shown here is derived from an EMBL/GenBank/DDBJ whole genome shotgun (WGS) entry which is preliminary data.</text>
</comment>
<dbReference type="EMBL" id="JABEQG010000022">
    <property type="protein sequence ID" value="MBB2157021.1"/>
    <property type="molecule type" value="Genomic_DNA"/>
</dbReference>
<evidence type="ECO:0000259" key="8">
    <source>
        <dbReference type="Pfam" id="PF02470"/>
    </source>
</evidence>
<evidence type="ECO:0000256" key="5">
    <source>
        <dbReference type="ARBA" id="ARBA00022989"/>
    </source>
</evidence>
<comment type="subcellular location">
    <subcellularLocation>
        <location evidence="1">Cell inner membrane</location>
    </subcellularLocation>
</comment>
<feature type="transmembrane region" description="Helical" evidence="7">
    <location>
        <begin position="24"/>
        <end position="45"/>
    </location>
</feature>
<organism evidence="9 10">
    <name type="scientific">Gluconacetobacter diazotrophicus</name>
    <name type="common">Acetobacter diazotrophicus</name>
    <dbReference type="NCBI Taxonomy" id="33996"/>
    <lineage>
        <taxon>Bacteria</taxon>
        <taxon>Pseudomonadati</taxon>
        <taxon>Pseudomonadota</taxon>
        <taxon>Alphaproteobacteria</taxon>
        <taxon>Acetobacterales</taxon>
        <taxon>Acetobacteraceae</taxon>
        <taxon>Gluconacetobacter</taxon>
    </lineage>
</organism>
<evidence type="ECO:0000256" key="2">
    <source>
        <dbReference type="ARBA" id="ARBA00022475"/>
    </source>
</evidence>
<evidence type="ECO:0000313" key="9">
    <source>
        <dbReference type="EMBL" id="MBB2157021.1"/>
    </source>
</evidence>
<keyword evidence="4 7" id="KW-0812">Transmembrane</keyword>
<dbReference type="GO" id="GO:0005886">
    <property type="term" value="C:plasma membrane"/>
    <property type="evidence" value="ECO:0007669"/>
    <property type="project" value="UniProtKB-SubCell"/>
</dbReference>
<reference evidence="9 10" key="1">
    <citation type="submission" date="2020-04" db="EMBL/GenBank/DDBJ databases">
        <title>Description of novel Gluconacetobacter.</title>
        <authorList>
            <person name="Sombolestani A."/>
        </authorList>
    </citation>
    <scope>NUCLEOTIDE SEQUENCE [LARGE SCALE GENOMIC DNA]</scope>
    <source>
        <strain evidence="9 10">LMG 7603</strain>
    </source>
</reference>
<gene>
    <name evidence="9" type="ORF">HLH33_11985</name>
</gene>